<evidence type="ECO:0000313" key="1">
    <source>
        <dbReference type="EMBL" id="EGT37504.1"/>
    </source>
</evidence>
<dbReference type="FunCoup" id="G0MMG0">
    <property type="interactions" value="1290"/>
</dbReference>
<dbReference type="PANTHER" id="PTHR31379">
    <property type="entry name" value="F-BOX C PROTEIN-RELATED-RELATED"/>
    <property type="match status" value="1"/>
</dbReference>
<dbReference type="EMBL" id="GL379802">
    <property type="protein sequence ID" value="EGT37504.1"/>
    <property type="molecule type" value="Genomic_DNA"/>
</dbReference>
<dbReference type="OrthoDB" id="5910191at2759"/>
<dbReference type="HOGENOM" id="CLU_1134403_0_0_1"/>
<dbReference type="InterPro" id="IPR021942">
    <property type="entry name" value="DUF3557"/>
</dbReference>
<dbReference type="PANTHER" id="PTHR31379:SF1">
    <property type="entry name" value="F-BOX C PROTEIN-RELATED"/>
    <property type="match status" value="1"/>
</dbReference>
<gene>
    <name evidence="1" type="ORF">CAEBREN_09938</name>
</gene>
<dbReference type="Proteomes" id="UP000008068">
    <property type="component" value="Unassembled WGS sequence"/>
</dbReference>
<reference evidence="2" key="1">
    <citation type="submission" date="2011-07" db="EMBL/GenBank/DDBJ databases">
        <authorList>
            <consortium name="Caenorhabditis brenneri Sequencing and Analysis Consortium"/>
            <person name="Wilson R.K."/>
        </authorList>
    </citation>
    <scope>NUCLEOTIDE SEQUENCE [LARGE SCALE GENOMIC DNA]</scope>
    <source>
        <strain evidence="2">PB2801</strain>
    </source>
</reference>
<organism evidence="2">
    <name type="scientific">Caenorhabditis brenneri</name>
    <name type="common">Nematode worm</name>
    <dbReference type="NCBI Taxonomy" id="135651"/>
    <lineage>
        <taxon>Eukaryota</taxon>
        <taxon>Metazoa</taxon>
        <taxon>Ecdysozoa</taxon>
        <taxon>Nematoda</taxon>
        <taxon>Chromadorea</taxon>
        <taxon>Rhabditida</taxon>
        <taxon>Rhabditina</taxon>
        <taxon>Rhabditomorpha</taxon>
        <taxon>Rhabditoidea</taxon>
        <taxon>Rhabditidae</taxon>
        <taxon>Peloderinae</taxon>
        <taxon>Caenorhabditis</taxon>
    </lineage>
</organism>
<name>G0MMG0_CAEBE</name>
<proteinExistence type="predicted"/>
<dbReference type="AlphaFoldDB" id="G0MMG0"/>
<accession>G0MMG0</accession>
<evidence type="ECO:0000313" key="2">
    <source>
        <dbReference type="Proteomes" id="UP000008068"/>
    </source>
</evidence>
<protein>
    <submittedName>
        <fullName evidence="1">Uncharacterized protein</fullName>
    </submittedName>
</protein>
<dbReference type="InParanoid" id="G0MMG0"/>
<sequence>MDLTSSRPISYDSLKILLQYAKPNLRFELSRRIPSIWLTEKAVPLRIDKLTIGSLGVEVNNIKYEAHTIRHFPPNLVVSKHFLYDSHEGDWDLDEWGFDDFSSETVFTPGDLVLQVEGQEPRRKEQDEEYRKSIELDSNFKTWLLAQKPKEQGSSSVKMQKSKSDSRLDSLNLCKNLNLTKADITPNLKSLIHPKQMIEDAEATFEGTKTENSIEIPVNNSSQIKVSYGAEKIIVDWIRLRLLTIEVVAA</sequence>
<keyword evidence="2" id="KW-1185">Reference proteome</keyword>